<dbReference type="AlphaFoldDB" id="A0A844C710"/>
<name>A0A844C710_9LACT</name>
<organism evidence="2 3">
    <name type="scientific">Fundicoccus ignavus</name>
    <dbReference type="NCBI Taxonomy" id="2664442"/>
    <lineage>
        <taxon>Bacteria</taxon>
        <taxon>Bacillati</taxon>
        <taxon>Bacillota</taxon>
        <taxon>Bacilli</taxon>
        <taxon>Lactobacillales</taxon>
        <taxon>Aerococcaceae</taxon>
        <taxon>Fundicoccus</taxon>
    </lineage>
</organism>
<dbReference type="GO" id="GO:0003677">
    <property type="term" value="F:DNA binding"/>
    <property type="evidence" value="ECO:0007669"/>
    <property type="project" value="InterPro"/>
</dbReference>
<dbReference type="Gene3D" id="1.10.443.10">
    <property type="entry name" value="Intergrase catalytic core"/>
    <property type="match status" value="1"/>
</dbReference>
<reference evidence="2 3" key="1">
    <citation type="submission" date="2019-11" db="EMBL/GenBank/DDBJ databases">
        <title>Characterisation of Fundicoccus ignavus gen. nov. sp. nov., a novel genus of the family Aerococcaceae from bulk tank milk.</title>
        <authorList>
            <person name="Siebert A."/>
            <person name="Huptas C."/>
            <person name="Wenning M."/>
            <person name="Scherer S."/>
            <person name="Doll E.V."/>
        </authorList>
    </citation>
    <scope>NUCLEOTIDE SEQUENCE [LARGE SCALE GENOMIC DNA]</scope>
    <source>
        <strain evidence="2 3">DSM 109652</strain>
    </source>
</reference>
<dbReference type="InterPro" id="IPR013762">
    <property type="entry name" value="Integrase-like_cat_sf"/>
</dbReference>
<evidence type="ECO:0000313" key="2">
    <source>
        <dbReference type="EMBL" id="MRJ46463.1"/>
    </source>
</evidence>
<dbReference type="Proteomes" id="UP000440066">
    <property type="component" value="Unassembled WGS sequence"/>
</dbReference>
<accession>A0A844C710</accession>
<dbReference type="SUPFAM" id="SSF56349">
    <property type="entry name" value="DNA breaking-rejoining enzymes"/>
    <property type="match status" value="1"/>
</dbReference>
<sequence length="49" mass="5800">MSLLAEQEFPLRYIMHRVGHTDPETTLKIYNHVTEKLKNKGAERLDDLF</sequence>
<evidence type="ECO:0008006" key="4">
    <source>
        <dbReference type="Google" id="ProtNLM"/>
    </source>
</evidence>
<evidence type="ECO:0000256" key="1">
    <source>
        <dbReference type="ARBA" id="ARBA00023172"/>
    </source>
</evidence>
<dbReference type="InterPro" id="IPR011010">
    <property type="entry name" value="DNA_brk_join_enz"/>
</dbReference>
<evidence type="ECO:0000313" key="3">
    <source>
        <dbReference type="Proteomes" id="UP000440066"/>
    </source>
</evidence>
<gene>
    <name evidence="2" type="ORF">GF867_02630</name>
</gene>
<protein>
    <recommendedName>
        <fullName evidence="4">Tyrosine-type recombinase/integrase</fullName>
    </recommendedName>
</protein>
<dbReference type="EMBL" id="WJQT01000002">
    <property type="protein sequence ID" value="MRJ46463.1"/>
    <property type="molecule type" value="Genomic_DNA"/>
</dbReference>
<dbReference type="GO" id="GO:0015074">
    <property type="term" value="P:DNA integration"/>
    <property type="evidence" value="ECO:0007669"/>
    <property type="project" value="InterPro"/>
</dbReference>
<dbReference type="GO" id="GO:0006310">
    <property type="term" value="P:DNA recombination"/>
    <property type="evidence" value="ECO:0007669"/>
    <property type="project" value="UniProtKB-KW"/>
</dbReference>
<keyword evidence="1" id="KW-0233">DNA recombination</keyword>
<comment type="caution">
    <text evidence="2">The sequence shown here is derived from an EMBL/GenBank/DDBJ whole genome shotgun (WGS) entry which is preliminary data.</text>
</comment>
<proteinExistence type="predicted"/>